<dbReference type="GO" id="GO:0016705">
    <property type="term" value="F:oxidoreductase activity, acting on paired donors, with incorporation or reduction of molecular oxygen"/>
    <property type="evidence" value="ECO:0007669"/>
    <property type="project" value="InterPro"/>
</dbReference>
<evidence type="ECO:0000256" key="8">
    <source>
        <dbReference type="ARBA" id="ARBA00023033"/>
    </source>
</evidence>
<dbReference type="InParanoid" id="A0A286UL35"/>
<evidence type="ECO:0000313" key="12">
    <source>
        <dbReference type="Proteomes" id="UP000217199"/>
    </source>
</evidence>
<dbReference type="InterPro" id="IPR017972">
    <property type="entry name" value="Cyt_P450_CS"/>
</dbReference>
<name>A0A286UL35_9AGAM</name>
<evidence type="ECO:0000256" key="6">
    <source>
        <dbReference type="ARBA" id="ARBA00023002"/>
    </source>
</evidence>
<keyword evidence="4 9" id="KW-0349">Heme</keyword>
<dbReference type="GO" id="GO:0005506">
    <property type="term" value="F:iron ion binding"/>
    <property type="evidence" value="ECO:0007669"/>
    <property type="project" value="InterPro"/>
</dbReference>
<feature type="binding site" description="axial binding residue" evidence="9">
    <location>
        <position position="485"/>
    </location>
    <ligand>
        <name>heme</name>
        <dbReference type="ChEBI" id="CHEBI:30413"/>
    </ligand>
    <ligandPart>
        <name>Fe</name>
        <dbReference type="ChEBI" id="CHEBI:18248"/>
    </ligandPart>
</feature>
<comment type="similarity">
    <text evidence="3 10">Belongs to the cytochrome P450 family.</text>
</comment>
<dbReference type="STRING" id="2282107.A0A286UL35"/>
<gene>
    <name evidence="11" type="ORF">PNOK_0290900</name>
</gene>
<dbReference type="PROSITE" id="PS00086">
    <property type="entry name" value="CYTOCHROME_P450"/>
    <property type="match status" value="1"/>
</dbReference>
<evidence type="ECO:0000256" key="10">
    <source>
        <dbReference type="RuleBase" id="RU000461"/>
    </source>
</evidence>
<reference evidence="11 12" key="1">
    <citation type="journal article" date="2017" name="Mol. Ecol.">
        <title>Comparative and population genomic landscape of Phellinus noxius: A hypervariable fungus causing root rot in trees.</title>
        <authorList>
            <person name="Chung C.L."/>
            <person name="Lee T.J."/>
            <person name="Akiba M."/>
            <person name="Lee H.H."/>
            <person name="Kuo T.H."/>
            <person name="Liu D."/>
            <person name="Ke H.M."/>
            <person name="Yokoi T."/>
            <person name="Roa M.B."/>
            <person name="Lu M.J."/>
            <person name="Chang Y.Y."/>
            <person name="Ann P.J."/>
            <person name="Tsai J.N."/>
            <person name="Chen C.Y."/>
            <person name="Tzean S.S."/>
            <person name="Ota Y."/>
            <person name="Hattori T."/>
            <person name="Sahashi N."/>
            <person name="Liou R.F."/>
            <person name="Kikuchi T."/>
            <person name="Tsai I.J."/>
        </authorList>
    </citation>
    <scope>NUCLEOTIDE SEQUENCE [LARGE SCALE GENOMIC DNA]</scope>
    <source>
        <strain evidence="11 12">FFPRI411160</strain>
    </source>
</reference>
<dbReference type="Proteomes" id="UP000217199">
    <property type="component" value="Unassembled WGS sequence"/>
</dbReference>
<dbReference type="GO" id="GO:0020037">
    <property type="term" value="F:heme binding"/>
    <property type="evidence" value="ECO:0007669"/>
    <property type="project" value="InterPro"/>
</dbReference>
<keyword evidence="7 9" id="KW-0408">Iron</keyword>
<sequence length="545" mass="61578">MSLSLPQALGLSVLSIAVWYIFRPYFVKSGLASVPGPSRTSWWKGNFHQVFNRQGWGFHDMLLKKYGSAVRLNMLFGDEQLYISDPLALHHILVKDQYTYEEPDMFITTNNLVFGPGLLSTLGERHRRQRKMLNPVFSIKHMRDLIPVFYPIAHKFRDIIAKQVCEGTEEINIMKWMSRAALEYIGQGGLGYSFNALEENAPHNKYSDAIKLFSPTNFKLFLERQFLPWIVNIGTPELRKRAIDLFPNPLVQTMRMITDVMEETSRKIFMEKKSGLERGDDSVVNQVGRGKDIMSILLKANMEASKEDRLPESELLGQMSTFIFAGHDTTTSAVCRILDQLSKNPDVQEKLRAEVRAARQAEGDLSYDRLMSLPYLDAVCRETLRIFPPVPQLVRTTRADVVLPLAWPITAVDGVTQLSEVPLKNNTGVVVSIIGANRCKKIWGEDAEEWKPERWLNPMPESVAKAHLPGVYASMMTFSGGGRACIGFKFAEMEMKLVLSVLLETFSFSPGSKEIFWAMSFLQSPVLKGETGLSPQLPLKISFAA</sequence>
<evidence type="ECO:0000256" key="3">
    <source>
        <dbReference type="ARBA" id="ARBA00010617"/>
    </source>
</evidence>
<dbReference type="PANTHER" id="PTHR24305">
    <property type="entry name" value="CYTOCHROME P450"/>
    <property type="match status" value="1"/>
</dbReference>
<evidence type="ECO:0000256" key="2">
    <source>
        <dbReference type="ARBA" id="ARBA00005179"/>
    </source>
</evidence>
<accession>A0A286UL35</accession>
<dbReference type="PANTHER" id="PTHR24305:SF166">
    <property type="entry name" value="CYTOCHROME P450 12A4, MITOCHONDRIAL-RELATED"/>
    <property type="match status" value="1"/>
</dbReference>
<dbReference type="PRINTS" id="PR00463">
    <property type="entry name" value="EP450I"/>
</dbReference>
<dbReference type="OrthoDB" id="1470350at2759"/>
<keyword evidence="6 10" id="KW-0560">Oxidoreductase</keyword>
<evidence type="ECO:0000256" key="7">
    <source>
        <dbReference type="ARBA" id="ARBA00023004"/>
    </source>
</evidence>
<evidence type="ECO:0000313" key="11">
    <source>
        <dbReference type="EMBL" id="PAV20282.1"/>
    </source>
</evidence>
<comment type="cofactor">
    <cofactor evidence="1 9">
        <name>heme</name>
        <dbReference type="ChEBI" id="CHEBI:30413"/>
    </cofactor>
</comment>
<dbReference type="GO" id="GO:0004497">
    <property type="term" value="F:monooxygenase activity"/>
    <property type="evidence" value="ECO:0007669"/>
    <property type="project" value="UniProtKB-KW"/>
</dbReference>
<dbReference type="Pfam" id="PF00067">
    <property type="entry name" value="p450"/>
    <property type="match status" value="1"/>
</dbReference>
<dbReference type="InterPro" id="IPR001128">
    <property type="entry name" value="Cyt_P450"/>
</dbReference>
<dbReference type="InterPro" id="IPR002401">
    <property type="entry name" value="Cyt_P450_E_grp-I"/>
</dbReference>
<comment type="pathway">
    <text evidence="2">Secondary metabolite biosynthesis.</text>
</comment>
<keyword evidence="5 9" id="KW-0479">Metal-binding</keyword>
<dbReference type="Gene3D" id="1.10.630.10">
    <property type="entry name" value="Cytochrome P450"/>
    <property type="match status" value="1"/>
</dbReference>
<organism evidence="11 12">
    <name type="scientific">Pyrrhoderma noxium</name>
    <dbReference type="NCBI Taxonomy" id="2282107"/>
    <lineage>
        <taxon>Eukaryota</taxon>
        <taxon>Fungi</taxon>
        <taxon>Dikarya</taxon>
        <taxon>Basidiomycota</taxon>
        <taxon>Agaricomycotina</taxon>
        <taxon>Agaricomycetes</taxon>
        <taxon>Hymenochaetales</taxon>
        <taxon>Hymenochaetaceae</taxon>
        <taxon>Pyrrhoderma</taxon>
    </lineage>
</organism>
<proteinExistence type="inferred from homology"/>
<protein>
    <submittedName>
        <fullName evidence="11">Cytochrome P450</fullName>
    </submittedName>
</protein>
<dbReference type="CDD" id="cd11069">
    <property type="entry name" value="CYP_FUM15-like"/>
    <property type="match status" value="1"/>
</dbReference>
<keyword evidence="12" id="KW-1185">Reference proteome</keyword>
<evidence type="ECO:0000256" key="9">
    <source>
        <dbReference type="PIRSR" id="PIRSR602401-1"/>
    </source>
</evidence>
<evidence type="ECO:0000256" key="1">
    <source>
        <dbReference type="ARBA" id="ARBA00001971"/>
    </source>
</evidence>
<keyword evidence="8 10" id="KW-0503">Monooxygenase</keyword>
<dbReference type="AlphaFoldDB" id="A0A286UL35"/>
<evidence type="ECO:0000256" key="5">
    <source>
        <dbReference type="ARBA" id="ARBA00022723"/>
    </source>
</evidence>
<dbReference type="InterPro" id="IPR036396">
    <property type="entry name" value="Cyt_P450_sf"/>
</dbReference>
<evidence type="ECO:0000256" key="4">
    <source>
        <dbReference type="ARBA" id="ARBA00022617"/>
    </source>
</evidence>
<dbReference type="InterPro" id="IPR050121">
    <property type="entry name" value="Cytochrome_P450_monoxygenase"/>
</dbReference>
<dbReference type="PRINTS" id="PR00385">
    <property type="entry name" value="P450"/>
</dbReference>
<dbReference type="SUPFAM" id="SSF48264">
    <property type="entry name" value="Cytochrome P450"/>
    <property type="match status" value="1"/>
</dbReference>
<comment type="caution">
    <text evidence="11">The sequence shown here is derived from an EMBL/GenBank/DDBJ whole genome shotgun (WGS) entry which is preliminary data.</text>
</comment>
<dbReference type="EMBL" id="NBII01000003">
    <property type="protein sequence ID" value="PAV20282.1"/>
    <property type="molecule type" value="Genomic_DNA"/>
</dbReference>